<dbReference type="STRING" id="4577.A0A1D6JLG6"/>
<dbReference type="InParanoid" id="A0A1D6JLG6"/>
<reference evidence="2" key="1">
    <citation type="submission" date="2015-12" db="EMBL/GenBank/DDBJ databases">
        <title>Update maize B73 reference genome by single molecule sequencing technologies.</title>
        <authorList>
            <consortium name="Maize Genome Sequencing Project"/>
            <person name="Ware D."/>
        </authorList>
    </citation>
    <scope>NUCLEOTIDE SEQUENCE [LARGE SCALE GENOMIC DNA]</scope>
    <source>
        <tissue evidence="2">Seedling</tissue>
    </source>
</reference>
<feature type="region of interest" description="Disordered" evidence="1">
    <location>
        <begin position="41"/>
        <end position="79"/>
    </location>
</feature>
<evidence type="ECO:0000313" key="2">
    <source>
        <dbReference type="EMBL" id="ONL92989.1"/>
    </source>
</evidence>
<organism evidence="2">
    <name type="scientific">Zea mays</name>
    <name type="common">Maize</name>
    <dbReference type="NCBI Taxonomy" id="4577"/>
    <lineage>
        <taxon>Eukaryota</taxon>
        <taxon>Viridiplantae</taxon>
        <taxon>Streptophyta</taxon>
        <taxon>Embryophyta</taxon>
        <taxon>Tracheophyta</taxon>
        <taxon>Spermatophyta</taxon>
        <taxon>Magnoliopsida</taxon>
        <taxon>Liliopsida</taxon>
        <taxon>Poales</taxon>
        <taxon>Poaceae</taxon>
        <taxon>PACMAD clade</taxon>
        <taxon>Panicoideae</taxon>
        <taxon>Andropogonodae</taxon>
        <taxon>Andropogoneae</taxon>
        <taxon>Tripsacinae</taxon>
        <taxon>Zea</taxon>
    </lineage>
</organism>
<protein>
    <submittedName>
        <fullName evidence="2">Uncharacterized protein</fullName>
    </submittedName>
</protein>
<accession>A0A1D6JLG6</accession>
<dbReference type="EMBL" id="CM007647">
    <property type="protein sequence ID" value="ONL92989.1"/>
    <property type="molecule type" value="Genomic_DNA"/>
</dbReference>
<feature type="compositionally biased region" description="Basic and acidic residues" evidence="1">
    <location>
        <begin position="41"/>
        <end position="56"/>
    </location>
</feature>
<dbReference type="Gene3D" id="1.10.10.60">
    <property type="entry name" value="Homeodomain-like"/>
    <property type="match status" value="1"/>
</dbReference>
<dbReference type="AlphaFoldDB" id="A0A1D6JLG6"/>
<sequence>MEGYKGKAQNRSTIDPRVQGLTIYHVKRHLQKYQLAKYFPEPKEDKKASLEDREAQSGKSGIDSSKNKGTRSSDEELFQIYTHSERSVYQNV</sequence>
<proteinExistence type="predicted"/>
<gene>
    <name evidence="2" type="ORF">ZEAMMB73_Zm00001d027388</name>
</gene>
<evidence type="ECO:0000256" key="1">
    <source>
        <dbReference type="SAM" id="MobiDB-lite"/>
    </source>
</evidence>
<dbReference type="SMR" id="A0A1D6JLG6"/>
<name>A0A1D6JLG6_MAIZE</name>